<accession>N1MHC8</accession>
<dbReference type="AlphaFoldDB" id="N1MHC8"/>
<dbReference type="EMBL" id="CAVK010000045">
    <property type="protein sequence ID" value="CCW16620.1"/>
    <property type="molecule type" value="Genomic_DNA"/>
</dbReference>
<evidence type="ECO:0000256" key="1">
    <source>
        <dbReference type="SAM" id="MobiDB-lite"/>
    </source>
</evidence>
<name>N1MHC8_9SPHN</name>
<organism evidence="2 3">
    <name type="scientific">Sphingobium indicum BiD32</name>
    <dbReference type="NCBI Taxonomy" id="1301087"/>
    <lineage>
        <taxon>Bacteria</taxon>
        <taxon>Pseudomonadati</taxon>
        <taxon>Pseudomonadota</taxon>
        <taxon>Alphaproteobacteria</taxon>
        <taxon>Sphingomonadales</taxon>
        <taxon>Sphingomonadaceae</taxon>
        <taxon>Sphingobium</taxon>
    </lineage>
</organism>
<dbReference type="Proteomes" id="UP000013201">
    <property type="component" value="Unassembled WGS sequence"/>
</dbReference>
<evidence type="ECO:0000313" key="2">
    <source>
        <dbReference type="EMBL" id="CCW16620.1"/>
    </source>
</evidence>
<feature type="compositionally biased region" description="Basic and acidic residues" evidence="1">
    <location>
        <begin position="10"/>
        <end position="22"/>
    </location>
</feature>
<proteinExistence type="predicted"/>
<sequence length="57" mass="6410">MKYGPARRPMQMDRDIGTEKPGQRAIGLVCRRVARADGWTVPAGHSPQENFRAREMG</sequence>
<feature type="region of interest" description="Disordered" evidence="1">
    <location>
        <begin position="1"/>
        <end position="23"/>
    </location>
</feature>
<protein>
    <submittedName>
        <fullName evidence="2">Uncharacterized protein</fullName>
    </submittedName>
</protein>
<gene>
    <name evidence="2" type="ORF">EBBID32_9570</name>
</gene>
<comment type="caution">
    <text evidence="2">The sequence shown here is derived from an EMBL/GenBank/DDBJ whole genome shotgun (WGS) entry which is preliminary data.</text>
</comment>
<reference evidence="2 3" key="1">
    <citation type="submission" date="2013-03" db="EMBL/GenBank/DDBJ databases">
        <authorList>
            <person name="Le V."/>
        </authorList>
    </citation>
    <scope>NUCLEOTIDE SEQUENCE [LARGE SCALE GENOMIC DNA]</scope>
    <source>
        <strain evidence="2 3">BiD32</strain>
    </source>
</reference>
<keyword evidence="3" id="KW-1185">Reference proteome</keyword>
<reference evidence="3" key="2">
    <citation type="submission" date="2013-04" db="EMBL/GenBank/DDBJ databases">
        <title>Bisphenol A degrading Sphingobium sp. strain BiD32.</title>
        <authorList>
            <person name="Nielsen J.L."/>
            <person name="Zhou N.A."/>
            <person name="Kjeldal H."/>
        </authorList>
    </citation>
    <scope>NUCLEOTIDE SEQUENCE [LARGE SCALE GENOMIC DNA]</scope>
    <source>
        <strain evidence="3">BiD32</strain>
    </source>
</reference>
<evidence type="ECO:0000313" key="3">
    <source>
        <dbReference type="Proteomes" id="UP000013201"/>
    </source>
</evidence>